<proteinExistence type="predicted"/>
<sequence length="547" mass="62320">MKIKFVGAARTVTGSCYILEAAGHRFAVDCGMHQGNREIEKRNYNQINAYHPDKVEFILLTHAHIDHSGLLPRFVRNGFSGPIYTTTPTRDLLEIMLKDSAHIQEMEARWENKRRQRHGREPIDPLYDQEDAQKTIPLIEPVDYDTVFEPAPGIRVKFKDAGHILGSGFIELWVEENGRVQKMVFSGDLGRPNQLIIRDPEVVNDADFLFMESTYGNRNHKDESRSREELAEAIRYSYGHGQKVIIPAFAVERSQELIYSLHLLAKEGKLPEDMPVYLDSPLAIRATKIFRKYREFYDAESQEILSNGEDPLSLPNLRLTLSAEESMEINRLDGPAVVISASGMANAGRIKHHLRHNLWKQGASVVFVGFQAFGTPGRKIVDGAKEIRILGEQIAVNARVFTIGGFSAHAGQEQLLTWLSHFYNPNLRVFLIHGEYEGQKVLASLIRERFGFEVHIPEYLEECDLVPGEAVTPRLEPEKAHPGIDWDYLVEDTRNRVKQLVEKKERLTAMNWVHQTEIRDNLVDINGRLSQLLSEIYPDAGQQTSDH</sequence>
<dbReference type="Pfam" id="PF07521">
    <property type="entry name" value="RMMBL"/>
    <property type="match status" value="1"/>
</dbReference>
<dbReference type="Pfam" id="PF00753">
    <property type="entry name" value="Lactamase_B"/>
    <property type="match status" value="1"/>
</dbReference>
<dbReference type="EMBL" id="BDFE01000017">
    <property type="protein sequence ID" value="GAU09540.1"/>
    <property type="molecule type" value="Genomic_DNA"/>
</dbReference>
<evidence type="ECO:0000259" key="3">
    <source>
        <dbReference type="SMART" id="SM01027"/>
    </source>
</evidence>
<dbReference type="SMART" id="SM00849">
    <property type="entry name" value="Lactamase_B"/>
    <property type="match status" value="1"/>
</dbReference>
<dbReference type="SMART" id="SM01027">
    <property type="entry name" value="Beta-Casp"/>
    <property type="match status" value="1"/>
</dbReference>
<evidence type="ECO:0000256" key="1">
    <source>
        <dbReference type="ARBA" id="ARBA00022801"/>
    </source>
</evidence>
<dbReference type="CDD" id="cd16295">
    <property type="entry name" value="TTHA0252-CPSF-like_MBL-fold"/>
    <property type="match status" value="1"/>
</dbReference>
<dbReference type="RefSeq" id="WP_069859752.1">
    <property type="nucleotide sequence ID" value="NZ_BDFE01000017.1"/>
</dbReference>
<name>A0A194AJX1_9BACT</name>
<evidence type="ECO:0000313" key="4">
    <source>
        <dbReference type="EMBL" id="GAU09540.1"/>
    </source>
</evidence>
<feature type="domain" description="Beta-Casp" evidence="3">
    <location>
        <begin position="254"/>
        <end position="380"/>
    </location>
</feature>
<protein>
    <submittedName>
        <fullName evidence="4">Metallo-beta-lactamase</fullName>
    </submittedName>
</protein>
<dbReference type="InterPro" id="IPR050698">
    <property type="entry name" value="MBL"/>
</dbReference>
<dbReference type="STRING" id="1592317.DPF_2267"/>
<dbReference type="Gene3D" id="3.40.50.10890">
    <property type="match status" value="1"/>
</dbReference>
<evidence type="ECO:0000259" key="2">
    <source>
        <dbReference type="SMART" id="SM00849"/>
    </source>
</evidence>
<dbReference type="SUPFAM" id="SSF56281">
    <property type="entry name" value="Metallo-hydrolase/oxidoreductase"/>
    <property type="match status" value="1"/>
</dbReference>
<dbReference type="Gene3D" id="3.60.15.10">
    <property type="entry name" value="Ribonuclease Z/Hydroxyacylglutathione hydrolase-like"/>
    <property type="match status" value="1"/>
</dbReference>
<keyword evidence="5" id="KW-1185">Reference proteome</keyword>
<feature type="domain" description="Metallo-beta-lactamase" evidence="2">
    <location>
        <begin position="13"/>
        <end position="240"/>
    </location>
</feature>
<accession>A0A194AJX1</accession>
<reference evidence="5" key="1">
    <citation type="submission" date="2016-06" db="EMBL/GenBank/DDBJ databases">
        <title>Draft genome sequence of Desulfoplanes formicivorans strain Pf12B.</title>
        <authorList>
            <person name="Watanabe M."/>
            <person name="Kojima H."/>
            <person name="Fukui M."/>
        </authorList>
    </citation>
    <scope>NUCLEOTIDE SEQUENCE [LARGE SCALE GENOMIC DNA]</scope>
    <source>
        <strain evidence="5">Pf12B</strain>
    </source>
</reference>
<comment type="caution">
    <text evidence="4">The sequence shown here is derived from an EMBL/GenBank/DDBJ whole genome shotgun (WGS) entry which is preliminary data.</text>
</comment>
<dbReference type="InterPro" id="IPR036866">
    <property type="entry name" value="RibonucZ/Hydroxyglut_hydro"/>
</dbReference>
<dbReference type="GO" id="GO:0016787">
    <property type="term" value="F:hydrolase activity"/>
    <property type="evidence" value="ECO:0007669"/>
    <property type="project" value="UniProtKB-KW"/>
</dbReference>
<dbReference type="PANTHER" id="PTHR11203">
    <property type="entry name" value="CLEAVAGE AND POLYADENYLATION SPECIFICITY FACTOR FAMILY MEMBER"/>
    <property type="match status" value="1"/>
</dbReference>
<dbReference type="Proteomes" id="UP000095200">
    <property type="component" value="Unassembled WGS sequence"/>
</dbReference>
<evidence type="ECO:0000313" key="5">
    <source>
        <dbReference type="Proteomes" id="UP000095200"/>
    </source>
</evidence>
<dbReference type="AlphaFoldDB" id="A0A194AJX1"/>
<dbReference type="Pfam" id="PF10996">
    <property type="entry name" value="Beta-Casp"/>
    <property type="match status" value="1"/>
</dbReference>
<dbReference type="InterPro" id="IPR022712">
    <property type="entry name" value="Beta_Casp"/>
</dbReference>
<dbReference type="PANTHER" id="PTHR11203:SF37">
    <property type="entry name" value="INTEGRATOR COMPLEX SUBUNIT 11"/>
    <property type="match status" value="1"/>
</dbReference>
<dbReference type="OrthoDB" id="9803916at2"/>
<dbReference type="InterPro" id="IPR001279">
    <property type="entry name" value="Metallo-B-lactamas"/>
</dbReference>
<dbReference type="InterPro" id="IPR011108">
    <property type="entry name" value="RMMBL"/>
</dbReference>
<dbReference type="GO" id="GO:0004521">
    <property type="term" value="F:RNA endonuclease activity"/>
    <property type="evidence" value="ECO:0007669"/>
    <property type="project" value="TreeGrafter"/>
</dbReference>
<gene>
    <name evidence="4" type="ORF">DPF_2267</name>
</gene>
<organism evidence="4 5">
    <name type="scientific">Desulfoplanes formicivorans</name>
    <dbReference type="NCBI Taxonomy" id="1592317"/>
    <lineage>
        <taxon>Bacteria</taxon>
        <taxon>Pseudomonadati</taxon>
        <taxon>Thermodesulfobacteriota</taxon>
        <taxon>Desulfovibrionia</taxon>
        <taxon>Desulfovibrionales</taxon>
        <taxon>Desulfoplanaceae</taxon>
        <taxon>Desulfoplanes</taxon>
    </lineage>
</organism>
<keyword evidence="1" id="KW-0378">Hydrolase</keyword>